<keyword evidence="1" id="KW-0539">Nucleus</keyword>
<dbReference type="PANTHER" id="PTHR12066:SF0">
    <property type="entry name" value="TELOMERASE REVERSE TRANSCRIPTASE"/>
    <property type="match status" value="1"/>
</dbReference>
<gene>
    <name evidence="4" type="ORF">PHPALM_10502</name>
</gene>
<dbReference type="EC" id="2.7.7.49" evidence="1"/>
<keyword evidence="5" id="KW-1185">Reference proteome</keyword>
<keyword evidence="1" id="KW-0548">Nucleotidyltransferase</keyword>
<dbReference type="OrthoDB" id="289721at2759"/>
<dbReference type="Proteomes" id="UP000237271">
    <property type="component" value="Unassembled WGS sequence"/>
</dbReference>
<dbReference type="GO" id="GO:0042162">
    <property type="term" value="F:telomeric DNA binding"/>
    <property type="evidence" value="ECO:0007669"/>
    <property type="project" value="TreeGrafter"/>
</dbReference>
<dbReference type="GO" id="GO:0003720">
    <property type="term" value="F:telomerase activity"/>
    <property type="evidence" value="ECO:0007669"/>
    <property type="project" value="InterPro"/>
</dbReference>
<name>A0A2P4Y4W0_9STRA</name>
<dbReference type="EMBL" id="NCKW01005517">
    <property type="protein sequence ID" value="POM72739.1"/>
    <property type="molecule type" value="Genomic_DNA"/>
</dbReference>
<evidence type="ECO:0000256" key="1">
    <source>
        <dbReference type="RuleBase" id="RU365061"/>
    </source>
</evidence>
<reference evidence="4 5" key="1">
    <citation type="journal article" date="2017" name="Genome Biol. Evol.">
        <title>Phytophthora megakarya and P. palmivora, closely related causal agents of cacao black pod rot, underwent increases in genome sizes and gene numbers by different mechanisms.</title>
        <authorList>
            <person name="Ali S.S."/>
            <person name="Shao J."/>
            <person name="Lary D.J."/>
            <person name="Kronmiller B."/>
            <person name="Shen D."/>
            <person name="Strem M.D."/>
            <person name="Amoako-Attah I."/>
            <person name="Akrofi A.Y."/>
            <person name="Begoude B.A."/>
            <person name="Ten Hoopen G.M."/>
            <person name="Coulibaly K."/>
            <person name="Kebe B.I."/>
            <person name="Melnick R.L."/>
            <person name="Guiltinan M.J."/>
            <person name="Tyler B.M."/>
            <person name="Meinhardt L.W."/>
            <person name="Bailey B.A."/>
        </authorList>
    </citation>
    <scope>NUCLEOTIDE SEQUENCE [LARGE SCALE GENOMIC DNA]</scope>
    <source>
        <strain evidence="5">sbr112.9</strain>
    </source>
</reference>
<feature type="domain" description="Telomerase reverse transcriptase TEN" evidence="3">
    <location>
        <begin position="108"/>
        <end position="196"/>
    </location>
</feature>
<dbReference type="Gene3D" id="1.10.132.70">
    <property type="match status" value="1"/>
</dbReference>
<dbReference type="PANTHER" id="PTHR12066">
    <property type="entry name" value="TELOMERASE REVERSE TRANSCRIPTASE"/>
    <property type="match status" value="1"/>
</dbReference>
<comment type="caution">
    <text evidence="4">The sequence shown here is derived from an EMBL/GenBank/DDBJ whole genome shotgun (WGS) entry which is preliminary data.</text>
</comment>
<evidence type="ECO:0000313" key="4">
    <source>
        <dbReference type="EMBL" id="POM72739.1"/>
    </source>
</evidence>
<dbReference type="GO" id="GO:0070034">
    <property type="term" value="F:telomerase RNA binding"/>
    <property type="evidence" value="ECO:0007669"/>
    <property type="project" value="TreeGrafter"/>
</dbReference>
<dbReference type="InterPro" id="IPR003545">
    <property type="entry name" value="Telomerase_RT"/>
</dbReference>
<keyword evidence="1" id="KW-0808">Transferase</keyword>
<feature type="non-terminal residue" evidence="4">
    <location>
        <position position="438"/>
    </location>
</feature>
<comment type="function">
    <text evidence="1">Telomerase is a ribonucleoprotein enzyme essential for the replication of chromosome termini in most eukaryotes. It elongates telomeres. It is a reverse transcriptase that adds simple sequence repeats to chromosome ends by copying a template sequence within the RNA component of the enzyme.</text>
</comment>
<dbReference type="GO" id="GO:0000781">
    <property type="term" value="C:chromosome, telomeric region"/>
    <property type="evidence" value="ECO:0007669"/>
    <property type="project" value="UniProtKB-SubCell"/>
</dbReference>
<protein>
    <recommendedName>
        <fullName evidence="1">Telomerase reverse transcriptase</fullName>
        <ecNumber evidence="1">2.7.7.49</ecNumber>
    </recommendedName>
    <alternativeName>
        <fullName evidence="1">Telomerase catalytic subunit</fullName>
    </alternativeName>
</protein>
<keyword evidence="1" id="KW-0479">Metal-binding</keyword>
<comment type="subcellular location">
    <subcellularLocation>
        <location evidence="1">Nucleus</location>
    </subcellularLocation>
    <subcellularLocation>
        <location evidence="1">Chromosome</location>
        <location evidence="1">Telomere</location>
    </subcellularLocation>
</comment>
<accession>A0A2P4Y4W0</accession>
<comment type="similarity">
    <text evidence="1">Belongs to the reverse transcriptase family. Telomerase subfamily.</text>
</comment>
<evidence type="ECO:0000259" key="3">
    <source>
        <dbReference type="Pfam" id="PF11474"/>
    </source>
</evidence>
<comment type="catalytic activity">
    <reaction evidence="1">
        <text>DNA(n) + a 2'-deoxyribonucleoside 5'-triphosphate = DNA(n+1) + diphosphate</text>
        <dbReference type="Rhea" id="RHEA:22508"/>
        <dbReference type="Rhea" id="RHEA-COMP:17339"/>
        <dbReference type="Rhea" id="RHEA-COMP:17340"/>
        <dbReference type="ChEBI" id="CHEBI:33019"/>
        <dbReference type="ChEBI" id="CHEBI:61560"/>
        <dbReference type="ChEBI" id="CHEBI:173112"/>
        <dbReference type="EC" id="2.7.7.49"/>
    </reaction>
</comment>
<keyword evidence="1" id="KW-0779">Telomere</keyword>
<dbReference type="GO" id="GO:0007004">
    <property type="term" value="P:telomere maintenance via telomerase"/>
    <property type="evidence" value="ECO:0007669"/>
    <property type="project" value="TreeGrafter"/>
</dbReference>
<sequence length="438" mass="49270">MEALLAKAATLRSFLQSAAEQRIASGDVTLEQSLSRVTNQDVAFALDQTFVFQSHTTGVEALPRSPWSYETCIPHVGQKNVEKTELVHHVIERLLARKRTMNWEDANMLTLGYREVTPGAAGHRVTQSNGIMCYYPNTLVDTLKKPLWGSLHQLMGDDLMTHLLLNYTIFVELKEAPGSYMQLAGKSLRQQKRQAVDGSVDMTKWEISINQVMYARHFQKDRIFARSHVLVKASKTGNPVSRTEASRVLRSIFPDVADQKRLSKRLINLIPTIQTMVSRFKTIQVEELAKKLIPVGAEFRKFMTDHPSIKCKIAERAADAQLSSQPVLLPVVVKALDDGYLSQDGVEQLGFNRKRKRREEAIERISSDSLKNGRGGSAKKHRNADSSSVTEGSTRGVSDLTKLQQHKEDIRKLLAFVTPKKKIYRLVRKVVAGVVPKE</sequence>
<keyword evidence="1" id="KW-0460">Magnesium</keyword>
<dbReference type="Pfam" id="PF11474">
    <property type="entry name" value="TEN_TERT"/>
    <property type="match status" value="1"/>
</dbReference>
<keyword evidence="1" id="KW-0158">Chromosome</keyword>
<organism evidence="4 5">
    <name type="scientific">Phytophthora palmivora</name>
    <dbReference type="NCBI Taxonomy" id="4796"/>
    <lineage>
        <taxon>Eukaryota</taxon>
        <taxon>Sar</taxon>
        <taxon>Stramenopiles</taxon>
        <taxon>Oomycota</taxon>
        <taxon>Peronosporomycetes</taxon>
        <taxon>Peronosporales</taxon>
        <taxon>Peronosporaceae</taxon>
        <taxon>Phytophthora</taxon>
    </lineage>
</organism>
<evidence type="ECO:0000313" key="5">
    <source>
        <dbReference type="Proteomes" id="UP000237271"/>
    </source>
</evidence>
<dbReference type="AlphaFoldDB" id="A0A2P4Y4W0"/>
<feature type="compositionally biased region" description="Polar residues" evidence="2">
    <location>
        <begin position="385"/>
        <end position="396"/>
    </location>
</feature>
<proteinExistence type="inferred from homology"/>
<dbReference type="InterPro" id="IPR049915">
    <property type="entry name" value="TERT_TEN"/>
</dbReference>
<feature type="region of interest" description="Disordered" evidence="2">
    <location>
        <begin position="362"/>
        <end position="400"/>
    </location>
</feature>
<dbReference type="GO" id="GO:0000333">
    <property type="term" value="C:telomerase catalytic core complex"/>
    <property type="evidence" value="ECO:0007669"/>
    <property type="project" value="TreeGrafter"/>
</dbReference>
<evidence type="ECO:0000256" key="2">
    <source>
        <dbReference type="SAM" id="MobiDB-lite"/>
    </source>
</evidence>
<keyword evidence="1" id="KW-0695">RNA-directed DNA polymerase</keyword>
<dbReference type="GO" id="GO:0046872">
    <property type="term" value="F:metal ion binding"/>
    <property type="evidence" value="ECO:0007669"/>
    <property type="project" value="UniProtKB-KW"/>
</dbReference>